<dbReference type="GO" id="GO:0016020">
    <property type="term" value="C:membrane"/>
    <property type="evidence" value="ECO:0007669"/>
    <property type="project" value="UniProtKB-SubCell"/>
</dbReference>
<feature type="transmembrane region" description="Helical" evidence="8">
    <location>
        <begin position="473"/>
        <end position="495"/>
    </location>
</feature>
<accession>A0A6A5GUG0</accession>
<gene>
    <name evidence="10" type="ORF">GCK72_014571</name>
</gene>
<reference evidence="10 11" key="1">
    <citation type="submission" date="2019-12" db="EMBL/GenBank/DDBJ databases">
        <title>Chromosome-level assembly of the Caenorhabditis remanei genome.</title>
        <authorList>
            <person name="Teterina A.A."/>
            <person name="Willis J.H."/>
            <person name="Phillips P.C."/>
        </authorList>
    </citation>
    <scope>NUCLEOTIDE SEQUENCE [LARGE SCALE GENOMIC DNA]</scope>
    <source>
        <strain evidence="10 11">PX506</strain>
        <tissue evidence="10">Whole organism</tissue>
    </source>
</reference>
<dbReference type="KEGG" id="crq:GCK72_014571"/>
<evidence type="ECO:0000313" key="11">
    <source>
        <dbReference type="Proteomes" id="UP000483820"/>
    </source>
</evidence>
<organism evidence="10 11">
    <name type="scientific">Caenorhabditis remanei</name>
    <name type="common">Caenorhabditis vulgaris</name>
    <dbReference type="NCBI Taxonomy" id="31234"/>
    <lineage>
        <taxon>Eukaryota</taxon>
        <taxon>Metazoa</taxon>
        <taxon>Ecdysozoa</taxon>
        <taxon>Nematoda</taxon>
        <taxon>Chromadorea</taxon>
        <taxon>Rhabditida</taxon>
        <taxon>Rhabditina</taxon>
        <taxon>Rhabditomorpha</taxon>
        <taxon>Rhabditoidea</taxon>
        <taxon>Rhabditidae</taxon>
        <taxon>Peloderinae</taxon>
        <taxon>Caenorhabditis</taxon>
    </lineage>
</organism>
<evidence type="ECO:0000256" key="4">
    <source>
        <dbReference type="ARBA" id="ARBA00022525"/>
    </source>
</evidence>
<dbReference type="RefSeq" id="XP_053585124.1">
    <property type="nucleotide sequence ID" value="XM_053730352.1"/>
</dbReference>
<dbReference type="EMBL" id="WUAV01000004">
    <property type="protein sequence ID" value="KAF1758113.1"/>
    <property type="molecule type" value="Genomic_DNA"/>
</dbReference>
<dbReference type="InterPro" id="IPR036444">
    <property type="entry name" value="PLipase_A2_dom_sf"/>
</dbReference>
<feature type="transmembrane region" description="Helical" evidence="8">
    <location>
        <begin position="673"/>
        <end position="690"/>
    </location>
</feature>
<keyword evidence="7 8" id="KW-0472">Membrane</keyword>
<dbReference type="CTD" id="9806171"/>
<dbReference type="PROSITE" id="PS00118">
    <property type="entry name" value="PA2_HIS"/>
    <property type="match status" value="1"/>
</dbReference>
<feature type="transmembrane region" description="Helical" evidence="8">
    <location>
        <begin position="613"/>
        <end position="636"/>
    </location>
</feature>
<dbReference type="PANTHER" id="PTHR11119">
    <property type="entry name" value="XANTHINE-URACIL / VITAMIN C PERMEASE FAMILY MEMBER"/>
    <property type="match status" value="1"/>
</dbReference>
<feature type="transmembrane region" description="Helical" evidence="8">
    <location>
        <begin position="426"/>
        <end position="445"/>
    </location>
</feature>
<evidence type="ECO:0000256" key="5">
    <source>
        <dbReference type="ARBA" id="ARBA00022692"/>
    </source>
</evidence>
<comment type="caution">
    <text evidence="10">The sequence shown here is derived from an EMBL/GenBank/DDBJ whole genome shotgun (WGS) entry which is preliminary data.</text>
</comment>
<dbReference type="GO" id="GO:0050482">
    <property type="term" value="P:arachidonate secretion"/>
    <property type="evidence" value="ECO:0007669"/>
    <property type="project" value="InterPro"/>
</dbReference>
<feature type="chain" id="PRO_5025457006" evidence="9">
    <location>
        <begin position="24"/>
        <end position="798"/>
    </location>
</feature>
<evidence type="ECO:0000256" key="2">
    <source>
        <dbReference type="ARBA" id="ARBA00004613"/>
    </source>
</evidence>
<dbReference type="GO" id="GO:0006644">
    <property type="term" value="P:phospholipid metabolic process"/>
    <property type="evidence" value="ECO:0007669"/>
    <property type="project" value="InterPro"/>
</dbReference>
<comment type="similarity">
    <text evidence="3">Belongs to the nucleobase:cation symporter-2 (NCS2) (TC 2.A.40) family.</text>
</comment>
<dbReference type="Pfam" id="PF00860">
    <property type="entry name" value="Xan_ur_permease"/>
    <property type="match status" value="1"/>
</dbReference>
<evidence type="ECO:0000256" key="6">
    <source>
        <dbReference type="ARBA" id="ARBA00022989"/>
    </source>
</evidence>
<feature type="transmembrane region" description="Helical" evidence="8">
    <location>
        <begin position="374"/>
        <end position="394"/>
    </location>
</feature>
<proteinExistence type="inferred from homology"/>
<keyword evidence="6 8" id="KW-1133">Transmembrane helix</keyword>
<comment type="subcellular location">
    <subcellularLocation>
        <location evidence="1">Membrane</location>
        <topology evidence="1">Multi-pass membrane protein</topology>
    </subcellularLocation>
    <subcellularLocation>
        <location evidence="2">Secreted</location>
    </subcellularLocation>
</comment>
<dbReference type="AlphaFoldDB" id="A0A6A5GUG0"/>
<dbReference type="GeneID" id="9806171"/>
<dbReference type="GO" id="GO:0022857">
    <property type="term" value="F:transmembrane transporter activity"/>
    <property type="evidence" value="ECO:0007669"/>
    <property type="project" value="InterPro"/>
</dbReference>
<evidence type="ECO:0000256" key="7">
    <source>
        <dbReference type="ARBA" id="ARBA00023136"/>
    </source>
</evidence>
<evidence type="ECO:0000313" key="10">
    <source>
        <dbReference type="EMBL" id="KAF1758113.1"/>
    </source>
</evidence>
<dbReference type="InterPro" id="IPR006043">
    <property type="entry name" value="NCS2"/>
</dbReference>
<protein>
    <submittedName>
        <fullName evidence="10">Uncharacterized protein</fullName>
    </submittedName>
</protein>
<name>A0A6A5GUG0_CAERE</name>
<dbReference type="GO" id="GO:0005576">
    <property type="term" value="C:extracellular region"/>
    <property type="evidence" value="ECO:0007669"/>
    <property type="project" value="UniProtKB-SubCell"/>
</dbReference>
<dbReference type="InterPro" id="IPR033113">
    <property type="entry name" value="PLA2_histidine"/>
</dbReference>
<dbReference type="GO" id="GO:0004623">
    <property type="term" value="F:phospholipase A2 activity"/>
    <property type="evidence" value="ECO:0007669"/>
    <property type="project" value="InterPro"/>
</dbReference>
<feature type="transmembrane region" description="Helical" evidence="8">
    <location>
        <begin position="705"/>
        <end position="724"/>
    </location>
</feature>
<dbReference type="Proteomes" id="UP000483820">
    <property type="component" value="Chromosome IV"/>
</dbReference>
<keyword evidence="9" id="KW-0732">Signal</keyword>
<feature type="transmembrane region" description="Helical" evidence="8">
    <location>
        <begin position="265"/>
        <end position="286"/>
    </location>
</feature>
<dbReference type="SUPFAM" id="SSF48619">
    <property type="entry name" value="Phospholipase A2, PLA2"/>
    <property type="match status" value="1"/>
</dbReference>
<feature type="transmembrane region" description="Helical" evidence="8">
    <location>
        <begin position="642"/>
        <end position="661"/>
    </location>
</feature>
<keyword evidence="4" id="KW-0964">Secreted</keyword>
<keyword evidence="5 8" id="KW-0812">Transmembrane</keyword>
<evidence type="ECO:0000256" key="9">
    <source>
        <dbReference type="SAM" id="SignalP"/>
    </source>
</evidence>
<feature type="transmembrane region" description="Helical" evidence="8">
    <location>
        <begin position="400"/>
        <end position="419"/>
    </location>
</feature>
<sequence>MIREFVYLLFAAASIVISTPSESRVSIPIEQNNLVGYQRKISNEEHELNAKDYLNSGQWRCGGGGLERFVALTFGCWDKLAEVNMCCSVHDDCYALQLGKDFCDLKFCSCLNETLKWIGYGSMCFEKQWTGGACLTVKVSGGIFYKPYKEGYVDTNLVTYVPALNKTVEDNYMKLYETCKFMNVTFSNCAYNHMLCYMRILPDRNAQTYENCVDNLITCLDESTSILASSDEQCLTQVEITMKAIADNSKVSGIPTIREAKYPKLQMMICLSMLLVVPFLVSDMVCPGDKETEIRYGPTDICFFCDIWNRYPTTNYIWNEVCFYFQPLSHTNLRLAILHGPSFAYLPVLNTFQTMYPCNEHTDTSLWQQKIQMISGSCLIAVLVMPLFGFTGIIGFLSKFIGPITIVPIISLLTISAVPDVEQKMSLHWMSSVEFLILVVFIVLLEHWEMPLPAFSFSEKRFHVIRKKVLSQFPYIIGIGIGWFICFILTVTNAIPINSSARTDQNSSIETLRSTPWFHFPIPGQYGTPTINVSLLCGFIASSFVAMIESIGDYNLCAQLSKQGRIPESNLNRGFVVEGIGCMLSSSFGIGTGITTYAENIAIMSVTKVASRITMQVAGVFLLVAGIFSKFSAVLAMIPEPVVGGVLAIGICMVNGVMLRNLLTVDLRLSRNLTIMGISIIMGLTVALHFENNPLKSGNQTVDNVFGTLLTIRMLIGGIIAFTLDNITPGATREQRGFRRFDESGDDDTLVENNGYALPSFMNRFFLKYRWLTYIPLVPSRDEIMDIEEKRMEIKYKL</sequence>
<evidence type="ECO:0000256" key="8">
    <source>
        <dbReference type="SAM" id="Phobius"/>
    </source>
</evidence>
<evidence type="ECO:0000256" key="1">
    <source>
        <dbReference type="ARBA" id="ARBA00004141"/>
    </source>
</evidence>
<evidence type="ECO:0000256" key="3">
    <source>
        <dbReference type="ARBA" id="ARBA00008821"/>
    </source>
</evidence>
<feature type="signal peptide" evidence="9">
    <location>
        <begin position="1"/>
        <end position="23"/>
    </location>
</feature>